<keyword evidence="1" id="KW-0812">Transmembrane</keyword>
<gene>
    <name evidence="2" type="ORF">UFOPK4444_01354</name>
</gene>
<proteinExistence type="predicted"/>
<dbReference type="AlphaFoldDB" id="A0A6J7W7X9"/>
<protein>
    <submittedName>
        <fullName evidence="2">Unannotated protein</fullName>
    </submittedName>
</protein>
<sequence>MSVKLADKSSGLFKGIILTGICFSLPSFSVVAGSSYTPNYIAPFLYAGTAAGSSTTSFGLQGIKGGDTEGTFLVTGTSGSNGVVYSGPINKAFTSMGSGSGTWYTINVPSGFNASSTSIYGVDNVGSDNVDLVGSYVSSSYYTGTTEYPRIGFYYDGPLLLQVLTVLGSNLIKLKTPSLNA</sequence>
<evidence type="ECO:0000313" key="2">
    <source>
        <dbReference type="EMBL" id="CAB5161964.1"/>
    </source>
</evidence>
<feature type="transmembrane region" description="Helical" evidence="1">
    <location>
        <begin position="12"/>
        <end position="32"/>
    </location>
</feature>
<reference evidence="2" key="1">
    <citation type="submission" date="2020-05" db="EMBL/GenBank/DDBJ databases">
        <authorList>
            <person name="Chiriac C."/>
            <person name="Salcher M."/>
            <person name="Ghai R."/>
            <person name="Kavagutti S V."/>
        </authorList>
    </citation>
    <scope>NUCLEOTIDE SEQUENCE</scope>
</reference>
<accession>A0A6J7W7X9</accession>
<name>A0A6J7W7X9_9ZZZZ</name>
<dbReference type="EMBL" id="CAFBRZ010000115">
    <property type="protein sequence ID" value="CAB5161964.1"/>
    <property type="molecule type" value="Genomic_DNA"/>
</dbReference>
<evidence type="ECO:0000256" key="1">
    <source>
        <dbReference type="SAM" id="Phobius"/>
    </source>
</evidence>
<organism evidence="2">
    <name type="scientific">freshwater metagenome</name>
    <dbReference type="NCBI Taxonomy" id="449393"/>
    <lineage>
        <taxon>unclassified sequences</taxon>
        <taxon>metagenomes</taxon>
        <taxon>ecological metagenomes</taxon>
    </lineage>
</organism>
<keyword evidence="1" id="KW-1133">Transmembrane helix</keyword>
<keyword evidence="1" id="KW-0472">Membrane</keyword>